<dbReference type="EMBL" id="JAGYWB010000018">
    <property type="protein sequence ID" value="KAI0492384.1"/>
    <property type="molecule type" value="Genomic_DNA"/>
</dbReference>
<gene>
    <name evidence="1" type="ORF">KFK09_026655</name>
</gene>
<evidence type="ECO:0000313" key="1">
    <source>
        <dbReference type="EMBL" id="KAI0492384.1"/>
    </source>
</evidence>
<sequence>MNGGDWTRICLFKLLRLDSSNCSLLSQKFLAKHRKEGMFCWSRLIFNMQKLK</sequence>
<dbReference type="SMR" id="A0A8T3A8Q7"/>
<comment type="caution">
    <text evidence="1">The sequence shown here is derived from an EMBL/GenBank/DDBJ whole genome shotgun (WGS) entry which is preliminary data.</text>
</comment>
<accession>A0A8T3A8Q7</accession>
<keyword evidence="2" id="KW-1185">Reference proteome</keyword>
<evidence type="ECO:0000313" key="2">
    <source>
        <dbReference type="Proteomes" id="UP000829196"/>
    </source>
</evidence>
<proteinExistence type="predicted"/>
<reference evidence="1" key="1">
    <citation type="journal article" date="2022" name="Front. Genet.">
        <title>Chromosome-Scale Assembly of the Dendrobium nobile Genome Provides Insights Into the Molecular Mechanism of the Biosynthesis of the Medicinal Active Ingredient of Dendrobium.</title>
        <authorList>
            <person name="Xu Q."/>
            <person name="Niu S.-C."/>
            <person name="Li K.-L."/>
            <person name="Zheng P.-J."/>
            <person name="Zhang X.-J."/>
            <person name="Jia Y."/>
            <person name="Liu Y."/>
            <person name="Niu Y.-X."/>
            <person name="Yu L.-H."/>
            <person name="Chen D.-F."/>
            <person name="Zhang G.-Q."/>
        </authorList>
    </citation>
    <scope>NUCLEOTIDE SEQUENCE</scope>
    <source>
        <tissue evidence="1">Leaf</tissue>
    </source>
</reference>
<name>A0A8T3A8Q7_DENNO</name>
<dbReference type="Proteomes" id="UP000829196">
    <property type="component" value="Unassembled WGS sequence"/>
</dbReference>
<dbReference type="AlphaFoldDB" id="A0A8T3A8Q7"/>
<organism evidence="1 2">
    <name type="scientific">Dendrobium nobile</name>
    <name type="common">Orchid</name>
    <dbReference type="NCBI Taxonomy" id="94219"/>
    <lineage>
        <taxon>Eukaryota</taxon>
        <taxon>Viridiplantae</taxon>
        <taxon>Streptophyta</taxon>
        <taxon>Embryophyta</taxon>
        <taxon>Tracheophyta</taxon>
        <taxon>Spermatophyta</taxon>
        <taxon>Magnoliopsida</taxon>
        <taxon>Liliopsida</taxon>
        <taxon>Asparagales</taxon>
        <taxon>Orchidaceae</taxon>
        <taxon>Epidendroideae</taxon>
        <taxon>Malaxideae</taxon>
        <taxon>Dendrobiinae</taxon>
        <taxon>Dendrobium</taxon>
    </lineage>
</organism>
<protein>
    <submittedName>
        <fullName evidence="1">Uncharacterized protein</fullName>
    </submittedName>
</protein>